<comment type="caution">
    <text evidence="1">The sequence shown here is derived from an EMBL/GenBank/DDBJ whole genome shotgun (WGS) entry which is preliminary data.</text>
</comment>
<evidence type="ECO:0000313" key="2">
    <source>
        <dbReference type="Proteomes" id="UP000825935"/>
    </source>
</evidence>
<dbReference type="Proteomes" id="UP000825935">
    <property type="component" value="Chromosome 23"/>
</dbReference>
<name>A0A8T2S3H7_CERRI</name>
<dbReference type="EMBL" id="CM035428">
    <property type="protein sequence ID" value="KAH7302641.1"/>
    <property type="molecule type" value="Genomic_DNA"/>
</dbReference>
<keyword evidence="2" id="KW-1185">Reference proteome</keyword>
<evidence type="ECO:0000313" key="1">
    <source>
        <dbReference type="EMBL" id="KAH7302641.1"/>
    </source>
</evidence>
<sequence>MPSGWSRRQKPSSLPWAMVAGIFWSLVKLPGLQHTKLAESNALSPKQKSCQWLESRSEPAIGILLLMAKMSIVVHTGQCMPHVIYSTSIALRIPLRTHLSPRRNETVESSNRWRRFMSEFTQKCIFAILCKLHRKPSAASGSRLHVVRKFWKCYRSRHYRQKAMPWMVTLITV</sequence>
<organism evidence="1 2">
    <name type="scientific">Ceratopteris richardii</name>
    <name type="common">Triangle waterfern</name>
    <dbReference type="NCBI Taxonomy" id="49495"/>
    <lineage>
        <taxon>Eukaryota</taxon>
        <taxon>Viridiplantae</taxon>
        <taxon>Streptophyta</taxon>
        <taxon>Embryophyta</taxon>
        <taxon>Tracheophyta</taxon>
        <taxon>Polypodiopsida</taxon>
        <taxon>Polypodiidae</taxon>
        <taxon>Polypodiales</taxon>
        <taxon>Pteridineae</taxon>
        <taxon>Pteridaceae</taxon>
        <taxon>Parkerioideae</taxon>
        <taxon>Ceratopteris</taxon>
    </lineage>
</organism>
<reference evidence="1 2" key="1">
    <citation type="submission" date="2021-08" db="EMBL/GenBank/DDBJ databases">
        <title>WGS assembly of Ceratopteris richardii.</title>
        <authorList>
            <person name="Marchant D.B."/>
            <person name="Chen G."/>
            <person name="Jenkins J."/>
            <person name="Shu S."/>
            <person name="Leebens-Mack J."/>
            <person name="Grimwood J."/>
            <person name="Schmutz J."/>
            <person name="Soltis P."/>
            <person name="Soltis D."/>
            <person name="Chen Z.-H."/>
        </authorList>
    </citation>
    <scope>NUCLEOTIDE SEQUENCE [LARGE SCALE GENOMIC DNA]</scope>
    <source>
        <strain evidence="1">Whitten #5841</strain>
        <tissue evidence="1">Leaf</tissue>
    </source>
</reference>
<gene>
    <name evidence="1" type="ORF">KP509_23G081000</name>
</gene>
<dbReference type="AlphaFoldDB" id="A0A8T2S3H7"/>
<protein>
    <submittedName>
        <fullName evidence="1">Uncharacterized protein</fullName>
    </submittedName>
</protein>
<proteinExistence type="predicted"/>
<accession>A0A8T2S3H7</accession>